<proteinExistence type="predicted"/>
<gene>
    <name evidence="1" type="ORF">SAMN05192534_101345</name>
</gene>
<dbReference type="RefSeq" id="WP_175487331.1">
    <property type="nucleotide sequence ID" value="NZ_FNDK01000001.1"/>
</dbReference>
<evidence type="ECO:0000313" key="1">
    <source>
        <dbReference type="EMBL" id="SDH02118.1"/>
    </source>
</evidence>
<dbReference type="EMBL" id="FNDK01000001">
    <property type="protein sequence ID" value="SDH02118.1"/>
    <property type="molecule type" value="Genomic_DNA"/>
</dbReference>
<reference evidence="1 2" key="1">
    <citation type="submission" date="2016-10" db="EMBL/GenBank/DDBJ databases">
        <authorList>
            <person name="de Groot N.N."/>
        </authorList>
    </citation>
    <scope>NUCLEOTIDE SEQUENCE [LARGE SCALE GENOMIC DNA]</scope>
    <source>
        <strain evidence="1 2">DSM 21632</strain>
    </source>
</reference>
<accession>A0A1G7Z007</accession>
<dbReference type="STRING" id="568899.SAMN05192534_101345"/>
<protein>
    <recommendedName>
        <fullName evidence="3">Fur-regulated basic protein A</fullName>
    </recommendedName>
</protein>
<organism evidence="1 2">
    <name type="scientific">Alteribacillus persepolensis</name>
    <dbReference type="NCBI Taxonomy" id="568899"/>
    <lineage>
        <taxon>Bacteria</taxon>
        <taxon>Bacillati</taxon>
        <taxon>Bacillota</taxon>
        <taxon>Bacilli</taxon>
        <taxon>Bacillales</taxon>
        <taxon>Bacillaceae</taxon>
        <taxon>Alteribacillus</taxon>
    </lineage>
</organism>
<dbReference type="AlphaFoldDB" id="A0A1G7Z007"/>
<keyword evidence="2" id="KW-1185">Reference proteome</keyword>
<name>A0A1G7Z007_9BACI</name>
<evidence type="ECO:0000313" key="2">
    <source>
        <dbReference type="Proteomes" id="UP000199163"/>
    </source>
</evidence>
<evidence type="ECO:0008006" key="3">
    <source>
        <dbReference type="Google" id="ProtNLM"/>
    </source>
</evidence>
<dbReference type="Proteomes" id="UP000199163">
    <property type="component" value="Unassembled WGS sequence"/>
</dbReference>
<sequence length="48" mass="5588">MRETDRTSLIQELEELCGIPESLLTRLNNQEIEKLHNERVAERTPPAN</sequence>